<feature type="compositionally biased region" description="Basic residues" evidence="1">
    <location>
        <begin position="7"/>
        <end position="20"/>
    </location>
</feature>
<evidence type="ECO:0000313" key="3">
    <source>
        <dbReference type="Proteomes" id="UP000664521"/>
    </source>
</evidence>
<dbReference type="Proteomes" id="UP000664521">
    <property type="component" value="Unassembled WGS sequence"/>
</dbReference>
<organism evidence="2 3">
    <name type="scientific">Heterodermia speciosa</name>
    <dbReference type="NCBI Taxonomy" id="116794"/>
    <lineage>
        <taxon>Eukaryota</taxon>
        <taxon>Fungi</taxon>
        <taxon>Dikarya</taxon>
        <taxon>Ascomycota</taxon>
        <taxon>Pezizomycotina</taxon>
        <taxon>Lecanoromycetes</taxon>
        <taxon>OSLEUM clade</taxon>
        <taxon>Lecanoromycetidae</taxon>
        <taxon>Caliciales</taxon>
        <taxon>Physciaceae</taxon>
        <taxon>Heterodermia</taxon>
    </lineage>
</organism>
<sequence length="459" mass="55578">MGSLFSHPRRHSKPRKHRPAPRLSEARKEALKRQTAYDNRRLKAMRRLEEEEDEERKNERRRYEADRWNEKESRAANKRLAEERRVRERRESVEEERKAEQRARAERRRVKQRRRAAEMERSASVLTAAFPHHQYPDSLLITTVMHFFHSDELPHMSDFDDYLPDADYNNPERIRRRKDIKLNEITHLSDFDDELPEEEYSRPDRVSRRKKVKLNDLPRLSDFDKYIPEEEYNHPNRIHRRKNANLNPEQWSKIKRRLRVQWVRDLDRLDQEQRRKERKEAEARAEEEDRERRIKIKKRKFYEERSKYVKRYNELLEAVLKQETEREAAAKKGNTEKETMEAAESDEYREWRLLKEKGEPVEPETWDGECEYWRNGKRITEKDWRSGNTAGFHKNKFETIPGIVNGEPQDIVVTMSMSIWQDDSSTDSESTDHERANKARRRTSKTKEVGGGCGVRKKW</sequence>
<feature type="region of interest" description="Disordered" evidence="1">
    <location>
        <begin position="325"/>
        <end position="344"/>
    </location>
</feature>
<gene>
    <name evidence="2" type="ORF">HETSPECPRED_005871</name>
</gene>
<reference evidence="2" key="1">
    <citation type="submission" date="2021-03" db="EMBL/GenBank/DDBJ databases">
        <authorList>
            <person name="Tagirdzhanova G."/>
        </authorList>
    </citation>
    <scope>NUCLEOTIDE SEQUENCE</scope>
</reference>
<feature type="compositionally biased region" description="Gly residues" evidence="1">
    <location>
        <begin position="449"/>
        <end position="459"/>
    </location>
</feature>
<feature type="region of interest" description="Disordered" evidence="1">
    <location>
        <begin position="1"/>
        <end position="117"/>
    </location>
</feature>
<feature type="region of interest" description="Disordered" evidence="1">
    <location>
        <begin position="421"/>
        <end position="459"/>
    </location>
</feature>
<dbReference type="EMBL" id="CAJPDS010000038">
    <property type="protein sequence ID" value="CAF9925544.1"/>
    <property type="molecule type" value="Genomic_DNA"/>
</dbReference>
<keyword evidence="3" id="KW-1185">Reference proteome</keyword>
<name>A0A8H3FLG4_9LECA</name>
<proteinExistence type="predicted"/>
<accession>A0A8H3FLG4</accession>
<evidence type="ECO:0000313" key="2">
    <source>
        <dbReference type="EMBL" id="CAF9925544.1"/>
    </source>
</evidence>
<evidence type="ECO:0000256" key="1">
    <source>
        <dbReference type="SAM" id="MobiDB-lite"/>
    </source>
</evidence>
<protein>
    <submittedName>
        <fullName evidence="2">Uncharacterized protein</fullName>
    </submittedName>
</protein>
<feature type="compositionally biased region" description="Basic and acidic residues" evidence="1">
    <location>
        <begin position="38"/>
        <end position="104"/>
    </location>
</feature>
<comment type="caution">
    <text evidence="2">The sequence shown here is derived from an EMBL/GenBank/DDBJ whole genome shotgun (WGS) entry which is preliminary data.</text>
</comment>
<feature type="compositionally biased region" description="Basic residues" evidence="1">
    <location>
        <begin position="105"/>
        <end position="114"/>
    </location>
</feature>
<dbReference type="AlphaFoldDB" id="A0A8H3FLG4"/>